<evidence type="ECO:0000259" key="12">
    <source>
        <dbReference type="PROSITE" id="PS50850"/>
    </source>
</evidence>
<dbReference type="STRING" id="32264.T1KTK4"/>
<keyword evidence="3" id="KW-0813">Transport</keyword>
<evidence type="ECO:0000256" key="9">
    <source>
        <dbReference type="ARBA" id="ARBA00042039"/>
    </source>
</evidence>
<dbReference type="FunFam" id="1.20.1250.20:FF:000028">
    <property type="entry name" value="Sugar phosphate exchanger 3 isoform 1"/>
    <property type="match status" value="1"/>
</dbReference>
<feature type="transmembrane region" description="Helical" evidence="11">
    <location>
        <begin position="367"/>
        <end position="384"/>
    </location>
</feature>
<dbReference type="PIRSF" id="PIRSF002808">
    <property type="entry name" value="Hexose_phosphate_transp"/>
    <property type="match status" value="1"/>
</dbReference>
<dbReference type="EnsemblMetazoa" id="tetur21g00080.1">
    <property type="protein sequence ID" value="tetur21g00080.1"/>
    <property type="gene ID" value="tetur21g00080"/>
</dbReference>
<keyword evidence="14" id="KW-1185">Reference proteome</keyword>
<organism evidence="13 14">
    <name type="scientific">Tetranychus urticae</name>
    <name type="common">Two-spotted spider mite</name>
    <dbReference type="NCBI Taxonomy" id="32264"/>
    <lineage>
        <taxon>Eukaryota</taxon>
        <taxon>Metazoa</taxon>
        <taxon>Ecdysozoa</taxon>
        <taxon>Arthropoda</taxon>
        <taxon>Chelicerata</taxon>
        <taxon>Arachnida</taxon>
        <taxon>Acari</taxon>
        <taxon>Acariformes</taxon>
        <taxon>Trombidiformes</taxon>
        <taxon>Prostigmata</taxon>
        <taxon>Eleutherengona</taxon>
        <taxon>Raphignathae</taxon>
        <taxon>Tetranychoidea</taxon>
        <taxon>Tetranychidae</taxon>
        <taxon>Tetranychus</taxon>
    </lineage>
</organism>
<evidence type="ECO:0000256" key="1">
    <source>
        <dbReference type="ARBA" id="ARBA00004141"/>
    </source>
</evidence>
<feature type="region of interest" description="Disordered" evidence="10">
    <location>
        <begin position="257"/>
        <end position="298"/>
    </location>
</feature>
<protein>
    <recommendedName>
        <fullName evidence="8">Sugar phosphate exchanger 3</fullName>
    </recommendedName>
    <alternativeName>
        <fullName evidence="9">Solute carrier family 37 member 3</fullName>
    </alternativeName>
</protein>
<name>T1KTK4_TETUR</name>
<keyword evidence="4" id="KW-0762">Sugar transport</keyword>
<dbReference type="EMBL" id="CAEY01000544">
    <property type="status" value="NOT_ANNOTATED_CDS"/>
    <property type="molecule type" value="Genomic_DNA"/>
</dbReference>
<feature type="transmembrane region" description="Helical" evidence="11">
    <location>
        <begin position="420"/>
        <end position="442"/>
    </location>
</feature>
<sequence>MASPHSLPIGVIILRKIWPSCDSISQTTRYKTSVLVLTYLAYMSYHLSRRPLSVVKTILNRNCSQLIPEPDVDTSDPCWCCWKPFDKDNANSLLGFLDSSFLISYAIFMFMSGFIAERCHLRYFLALGMVFSGIFTYLFGLAFYFDIHNIYYFLFVQIFAGACQTTGWPAVVAAMGNWFPKSSRGLIFGLWNSHTNLGNIFGALIAGAFVEYNWGLSFIVPGVIIASVGFLHFLFLVPYPEEVGLAPVDSEIDSGTRAVSGSLEDGQQPRSSSSEPSNGSHRRKTAKRSSSNTDTSEEAPLIDNSAVEFVDKGAVSFLSALKIPGVIEFSLSLFFCKLVSYTFLYWLPKYLDDSTGSSSMESAFLSTPFDIGGAIGAVGAGIVADKTGAPGLTCIFMLFFTIPGLIAYELLGTINYWSNLIFQSILGLLVNGPYALITTAVAADLGNKVTTSNALATVTAIIDGMGSIGAAVGPFIAGIVSQNGWNNVFYMVMISDLISLCFLLRIGAAEWRKLRNTL</sequence>
<feature type="transmembrane region" description="Helical" evidence="11">
    <location>
        <begin position="150"/>
        <end position="174"/>
    </location>
</feature>
<reference evidence="13" key="2">
    <citation type="submission" date="2015-06" db="UniProtKB">
        <authorList>
            <consortium name="EnsemblMetazoa"/>
        </authorList>
    </citation>
    <scope>IDENTIFICATION</scope>
</reference>
<keyword evidence="5 11" id="KW-0812">Transmembrane</keyword>
<evidence type="ECO:0000256" key="3">
    <source>
        <dbReference type="ARBA" id="ARBA00022448"/>
    </source>
</evidence>
<evidence type="ECO:0000256" key="11">
    <source>
        <dbReference type="SAM" id="Phobius"/>
    </source>
</evidence>
<dbReference type="SUPFAM" id="SSF103473">
    <property type="entry name" value="MFS general substrate transporter"/>
    <property type="match status" value="1"/>
</dbReference>
<feature type="transmembrane region" description="Helical" evidence="11">
    <location>
        <begin position="488"/>
        <end position="508"/>
    </location>
</feature>
<dbReference type="InterPro" id="IPR020846">
    <property type="entry name" value="MFS_dom"/>
</dbReference>
<dbReference type="PANTHER" id="PTHR43184:SF12">
    <property type="entry name" value="SUGAR PHOSPHATE EXCHANGER 3"/>
    <property type="match status" value="1"/>
</dbReference>
<dbReference type="OrthoDB" id="3639251at2759"/>
<feature type="transmembrane region" description="Helical" evidence="11">
    <location>
        <begin position="186"/>
        <end position="210"/>
    </location>
</feature>
<gene>
    <name evidence="13" type="primary">107367285</name>
</gene>
<evidence type="ECO:0000256" key="2">
    <source>
        <dbReference type="ARBA" id="ARBA00009598"/>
    </source>
</evidence>
<dbReference type="HOGENOM" id="CLU_001265_31_6_1"/>
<dbReference type="KEGG" id="tut:107367285"/>
<dbReference type="GO" id="GO:0022857">
    <property type="term" value="F:transmembrane transporter activity"/>
    <property type="evidence" value="ECO:0007669"/>
    <property type="project" value="InterPro"/>
</dbReference>
<dbReference type="Pfam" id="PF07690">
    <property type="entry name" value="MFS_1"/>
    <property type="match status" value="1"/>
</dbReference>
<keyword evidence="7 11" id="KW-0472">Membrane</keyword>
<evidence type="ECO:0000256" key="6">
    <source>
        <dbReference type="ARBA" id="ARBA00022989"/>
    </source>
</evidence>
<proteinExistence type="inferred from homology"/>
<feature type="transmembrane region" description="Helical" evidence="11">
    <location>
        <begin position="326"/>
        <end position="347"/>
    </location>
</feature>
<comment type="subcellular location">
    <subcellularLocation>
        <location evidence="1">Membrane</location>
        <topology evidence="1">Multi-pass membrane protein</topology>
    </subcellularLocation>
</comment>
<dbReference type="Gene3D" id="1.20.1250.20">
    <property type="entry name" value="MFS general substrate transporter like domains"/>
    <property type="match status" value="2"/>
</dbReference>
<dbReference type="AlphaFoldDB" id="T1KTK4"/>
<accession>T1KTK4</accession>
<evidence type="ECO:0000256" key="5">
    <source>
        <dbReference type="ARBA" id="ARBA00022692"/>
    </source>
</evidence>
<feature type="transmembrane region" description="Helical" evidence="11">
    <location>
        <begin position="391"/>
        <end position="408"/>
    </location>
</feature>
<feature type="transmembrane region" description="Helical" evidence="11">
    <location>
        <begin position="216"/>
        <end position="237"/>
    </location>
</feature>
<dbReference type="OMA" id="AMPYLID"/>
<dbReference type="Proteomes" id="UP000015104">
    <property type="component" value="Unassembled WGS sequence"/>
</dbReference>
<evidence type="ECO:0000256" key="4">
    <source>
        <dbReference type="ARBA" id="ARBA00022597"/>
    </source>
</evidence>
<dbReference type="PANTHER" id="PTHR43184">
    <property type="entry name" value="MAJOR FACILITATOR SUPERFAMILY TRANSPORTER 16, ISOFORM B"/>
    <property type="match status" value="1"/>
</dbReference>
<evidence type="ECO:0000313" key="13">
    <source>
        <dbReference type="EnsemblMetazoa" id="tetur21g00080.1"/>
    </source>
</evidence>
<evidence type="ECO:0000256" key="7">
    <source>
        <dbReference type="ARBA" id="ARBA00023136"/>
    </source>
</evidence>
<evidence type="ECO:0000313" key="14">
    <source>
        <dbReference type="Proteomes" id="UP000015104"/>
    </source>
</evidence>
<dbReference type="InterPro" id="IPR036259">
    <property type="entry name" value="MFS_trans_sf"/>
</dbReference>
<comment type="similarity">
    <text evidence="2">Belongs to the major facilitator superfamily. Organophosphate:Pi antiporter (OPA) (TC 2.A.1.4) family.</text>
</comment>
<evidence type="ECO:0000256" key="8">
    <source>
        <dbReference type="ARBA" id="ARBA00041091"/>
    </source>
</evidence>
<reference evidence="14" key="1">
    <citation type="submission" date="2011-08" db="EMBL/GenBank/DDBJ databases">
        <authorList>
            <person name="Rombauts S."/>
        </authorList>
    </citation>
    <scope>NUCLEOTIDE SEQUENCE</scope>
    <source>
        <strain evidence="14">London</strain>
    </source>
</reference>
<dbReference type="InterPro" id="IPR000849">
    <property type="entry name" value="Sugar_P_transporter"/>
</dbReference>
<feature type="transmembrane region" description="Helical" evidence="11">
    <location>
        <begin position="93"/>
        <end position="116"/>
    </location>
</feature>
<feature type="domain" description="Major facilitator superfamily (MFS) profile" evidence="12">
    <location>
        <begin position="37"/>
        <end position="511"/>
    </location>
</feature>
<evidence type="ECO:0000256" key="10">
    <source>
        <dbReference type="SAM" id="MobiDB-lite"/>
    </source>
</evidence>
<keyword evidence="6 11" id="KW-1133">Transmembrane helix</keyword>
<feature type="transmembrane region" description="Helical" evidence="11">
    <location>
        <begin position="123"/>
        <end position="144"/>
    </location>
</feature>
<dbReference type="PROSITE" id="PS50850">
    <property type="entry name" value="MFS"/>
    <property type="match status" value="1"/>
</dbReference>
<feature type="transmembrane region" description="Helical" evidence="11">
    <location>
        <begin position="454"/>
        <end position="476"/>
    </location>
</feature>
<dbReference type="eggNOG" id="KOG2533">
    <property type="taxonomic scope" value="Eukaryota"/>
</dbReference>
<dbReference type="GO" id="GO:0016020">
    <property type="term" value="C:membrane"/>
    <property type="evidence" value="ECO:0007669"/>
    <property type="project" value="UniProtKB-SubCell"/>
</dbReference>
<dbReference type="InterPro" id="IPR011701">
    <property type="entry name" value="MFS"/>
</dbReference>